<protein>
    <submittedName>
        <fullName evidence="1">Uncharacterized protein</fullName>
    </submittedName>
</protein>
<name>A0A4C1U5U1_EUMVA</name>
<accession>A0A4C1U5U1</accession>
<dbReference type="EMBL" id="BGZK01000131">
    <property type="protein sequence ID" value="GBP21722.1"/>
    <property type="molecule type" value="Genomic_DNA"/>
</dbReference>
<comment type="caution">
    <text evidence="1">The sequence shown here is derived from an EMBL/GenBank/DDBJ whole genome shotgun (WGS) entry which is preliminary data.</text>
</comment>
<reference evidence="1 2" key="1">
    <citation type="journal article" date="2019" name="Commun. Biol.">
        <title>The bagworm genome reveals a unique fibroin gene that provides high tensile strength.</title>
        <authorList>
            <person name="Kono N."/>
            <person name="Nakamura H."/>
            <person name="Ohtoshi R."/>
            <person name="Tomita M."/>
            <person name="Numata K."/>
            <person name="Arakawa K."/>
        </authorList>
    </citation>
    <scope>NUCLEOTIDE SEQUENCE [LARGE SCALE GENOMIC DNA]</scope>
</reference>
<gene>
    <name evidence="1" type="ORF">EVAR_16272_1</name>
</gene>
<proteinExistence type="predicted"/>
<evidence type="ECO:0000313" key="1">
    <source>
        <dbReference type="EMBL" id="GBP21722.1"/>
    </source>
</evidence>
<dbReference type="AlphaFoldDB" id="A0A4C1U5U1"/>
<keyword evidence="2" id="KW-1185">Reference proteome</keyword>
<evidence type="ECO:0000313" key="2">
    <source>
        <dbReference type="Proteomes" id="UP000299102"/>
    </source>
</evidence>
<dbReference type="Proteomes" id="UP000299102">
    <property type="component" value="Unassembled WGS sequence"/>
</dbReference>
<organism evidence="1 2">
    <name type="scientific">Eumeta variegata</name>
    <name type="common">Bagworm moth</name>
    <name type="synonym">Eumeta japonica</name>
    <dbReference type="NCBI Taxonomy" id="151549"/>
    <lineage>
        <taxon>Eukaryota</taxon>
        <taxon>Metazoa</taxon>
        <taxon>Ecdysozoa</taxon>
        <taxon>Arthropoda</taxon>
        <taxon>Hexapoda</taxon>
        <taxon>Insecta</taxon>
        <taxon>Pterygota</taxon>
        <taxon>Neoptera</taxon>
        <taxon>Endopterygota</taxon>
        <taxon>Lepidoptera</taxon>
        <taxon>Glossata</taxon>
        <taxon>Ditrysia</taxon>
        <taxon>Tineoidea</taxon>
        <taxon>Psychidae</taxon>
        <taxon>Oiketicinae</taxon>
        <taxon>Eumeta</taxon>
    </lineage>
</organism>
<sequence>MLVATETTHNHVRRFRALSLVGLRCDSREVSRYEPSIWNNRLRRALESQICRSALLAQGMPRSFVAVGAQSGSDYSVGARGSGSRCSRGAECGVRGRGGVACTKGITGNLASLGAANVLFTKLSDDPDAA</sequence>